<dbReference type="AlphaFoldDB" id="A0ABD2YFV7"/>
<keyword evidence="1" id="KW-0472">Membrane</keyword>
<gene>
    <name evidence="2" type="ORF">ACH5RR_031644</name>
</gene>
<name>A0ABD2YFV7_9GENT</name>
<keyword evidence="3" id="KW-1185">Reference proteome</keyword>
<evidence type="ECO:0000256" key="1">
    <source>
        <dbReference type="SAM" id="Phobius"/>
    </source>
</evidence>
<keyword evidence="1" id="KW-1133">Transmembrane helix</keyword>
<dbReference type="PANTHER" id="PTHR31170:SF17">
    <property type="match status" value="1"/>
</dbReference>
<organism evidence="2 3">
    <name type="scientific">Cinchona calisaya</name>
    <dbReference type="NCBI Taxonomy" id="153742"/>
    <lineage>
        <taxon>Eukaryota</taxon>
        <taxon>Viridiplantae</taxon>
        <taxon>Streptophyta</taxon>
        <taxon>Embryophyta</taxon>
        <taxon>Tracheophyta</taxon>
        <taxon>Spermatophyta</taxon>
        <taxon>Magnoliopsida</taxon>
        <taxon>eudicotyledons</taxon>
        <taxon>Gunneridae</taxon>
        <taxon>Pentapetalae</taxon>
        <taxon>asterids</taxon>
        <taxon>lamiids</taxon>
        <taxon>Gentianales</taxon>
        <taxon>Rubiaceae</taxon>
        <taxon>Cinchonoideae</taxon>
        <taxon>Cinchoneae</taxon>
        <taxon>Cinchona</taxon>
    </lineage>
</organism>
<accession>A0ABD2YFV7</accession>
<sequence>MAYEPQMLSIGPYHRTNPKLQEMEIHKLRYLQALLIRRRESSTEKYILALMQLEDRARRCYAEKKPNYSVEMMCLDGIFIIEFLRKIHDVNLRNKDDPIFQMVWMKLSIIRDLILFENQIPFFVLEKLFDMTKFRGREETLTDLAISAINCLSPGYRATQNSNSSRNSTPEGVIHLLDLMHKAWCSSFASTKKLATPAVQNDRVVEEDNYSLLELKKSSSDHKQTRRAEQCKSWFCITSRRPIHTQSGISISRMELIKSASELQKCGIEFEKAKESKSWLDITFEKGIIKIPPLSVEDHTETVLRNLIAHEEYYTSKSPKPCESRRCVVDYVTFMDLLIDSSRDVKKLRHSKIMENRMGSDDAVCTLFNKLGIYVTVVKSKFCYKNVFQEINNYSCRRWNIWRADLVRNYFSTPWSIISFIVAVSLLFLTCTQTVFSILDKV</sequence>
<feature type="transmembrane region" description="Helical" evidence="1">
    <location>
        <begin position="415"/>
        <end position="439"/>
    </location>
</feature>
<evidence type="ECO:0000313" key="2">
    <source>
        <dbReference type="EMBL" id="KAL3506262.1"/>
    </source>
</evidence>
<dbReference type="InterPro" id="IPR004158">
    <property type="entry name" value="DUF247_pln"/>
</dbReference>
<dbReference type="Proteomes" id="UP001630127">
    <property type="component" value="Unassembled WGS sequence"/>
</dbReference>
<protein>
    <submittedName>
        <fullName evidence="2">Uncharacterized protein</fullName>
    </submittedName>
</protein>
<dbReference type="EMBL" id="JBJUIK010000013">
    <property type="protein sequence ID" value="KAL3506262.1"/>
    <property type="molecule type" value="Genomic_DNA"/>
</dbReference>
<reference evidence="2 3" key="1">
    <citation type="submission" date="2024-11" db="EMBL/GenBank/DDBJ databases">
        <title>A near-complete genome assembly of Cinchona calisaya.</title>
        <authorList>
            <person name="Lian D.C."/>
            <person name="Zhao X.W."/>
            <person name="Wei L."/>
        </authorList>
    </citation>
    <scope>NUCLEOTIDE SEQUENCE [LARGE SCALE GENOMIC DNA]</scope>
    <source>
        <tissue evidence="2">Nenye</tissue>
    </source>
</reference>
<keyword evidence="1" id="KW-0812">Transmembrane</keyword>
<comment type="caution">
    <text evidence="2">The sequence shown here is derived from an EMBL/GenBank/DDBJ whole genome shotgun (WGS) entry which is preliminary data.</text>
</comment>
<dbReference type="Pfam" id="PF03140">
    <property type="entry name" value="DUF247"/>
    <property type="match status" value="1"/>
</dbReference>
<evidence type="ECO:0000313" key="3">
    <source>
        <dbReference type="Proteomes" id="UP001630127"/>
    </source>
</evidence>
<dbReference type="PANTHER" id="PTHR31170">
    <property type="entry name" value="BNAC04G53230D PROTEIN"/>
    <property type="match status" value="1"/>
</dbReference>
<proteinExistence type="predicted"/>